<proteinExistence type="predicted"/>
<gene>
    <name evidence="2" type="ORF">MGWOODY_XGa313</name>
</gene>
<dbReference type="InterPro" id="IPR003673">
    <property type="entry name" value="CoA-Trfase_fam_III"/>
</dbReference>
<dbReference type="Gene3D" id="3.40.50.10540">
    <property type="entry name" value="Crotonobetainyl-coa:carnitine coa-transferase, domain 1"/>
    <property type="match status" value="1"/>
</dbReference>
<sequence>MPLKGLRVIDLTRILAGPFCTQLLADLGAEVIKIEGPRGDPVRQQGAIVDGMSWYFAQFNRNKKSVVLNLYDDDDKNILSRLLETADVLVENFRPGILSDMGFGPQELELLNPRLIHASVNGYGTTGPYSDRPSFDFIAQAMSGFMSVNGPPDGEPQRAAPPLSDLVAGLYCAFGILAALQERGNSGTGQQVETSLTGGLISMLAYLSAEYFATGETPKRTGNDHPIVSPYGLFHAKDGMIAVAPSTDVYVERFLGVLGLEKLLADPNYCTNSERLLHRNTLSKHINDVTCLQSVAHWITAINDAGCPCGRVMDLAEVFEDPQVLAQDMVIDVPHPGHGNVRMTGFPVKFSRTPAGIQRPAPDLGADTEDILNNLDQQPL</sequence>
<reference evidence="2" key="1">
    <citation type="submission" date="2015-10" db="EMBL/GenBank/DDBJ databases">
        <authorList>
            <person name="Gilbert D.G."/>
        </authorList>
    </citation>
    <scope>NUCLEOTIDE SEQUENCE</scope>
</reference>
<protein>
    <submittedName>
        <fullName evidence="2">L-carnitine dehydratase/bile acid-inducible protein F</fullName>
    </submittedName>
</protein>
<organism evidence="2">
    <name type="scientific">hydrothermal vent metagenome</name>
    <dbReference type="NCBI Taxonomy" id="652676"/>
    <lineage>
        <taxon>unclassified sequences</taxon>
        <taxon>metagenomes</taxon>
        <taxon>ecological metagenomes</taxon>
    </lineage>
</organism>
<keyword evidence="1" id="KW-0808">Transferase</keyword>
<dbReference type="InterPro" id="IPR050483">
    <property type="entry name" value="CoA-transferase_III_domain"/>
</dbReference>
<name>A0A160TRA5_9ZZZZ</name>
<dbReference type="InterPro" id="IPR023606">
    <property type="entry name" value="CoA-Trfase_III_dom_1_sf"/>
</dbReference>
<dbReference type="PANTHER" id="PTHR48207">
    <property type="entry name" value="SUCCINATE--HYDROXYMETHYLGLUTARATE COA-TRANSFERASE"/>
    <property type="match status" value="1"/>
</dbReference>
<dbReference type="Pfam" id="PF02515">
    <property type="entry name" value="CoA_transf_3"/>
    <property type="match status" value="1"/>
</dbReference>
<dbReference type="EMBL" id="CZRL01000059">
    <property type="protein sequence ID" value="CUS51254.1"/>
    <property type="molecule type" value="Genomic_DNA"/>
</dbReference>
<accession>A0A160TRA5</accession>
<dbReference type="PANTHER" id="PTHR48207:SF3">
    <property type="entry name" value="SUCCINATE--HYDROXYMETHYLGLUTARATE COA-TRANSFERASE"/>
    <property type="match status" value="1"/>
</dbReference>
<dbReference type="SUPFAM" id="SSF89796">
    <property type="entry name" value="CoA-transferase family III (CaiB/BaiF)"/>
    <property type="match status" value="1"/>
</dbReference>
<dbReference type="Gene3D" id="3.30.1540.10">
    <property type="entry name" value="formyl-coa transferase, domain 3"/>
    <property type="match status" value="1"/>
</dbReference>
<evidence type="ECO:0000313" key="2">
    <source>
        <dbReference type="EMBL" id="CUS51254.1"/>
    </source>
</evidence>
<dbReference type="AlphaFoldDB" id="A0A160TRA5"/>
<dbReference type="GO" id="GO:0008410">
    <property type="term" value="F:CoA-transferase activity"/>
    <property type="evidence" value="ECO:0007669"/>
    <property type="project" value="TreeGrafter"/>
</dbReference>
<evidence type="ECO:0000256" key="1">
    <source>
        <dbReference type="ARBA" id="ARBA00022679"/>
    </source>
</evidence>
<dbReference type="InterPro" id="IPR044855">
    <property type="entry name" value="CoA-Trfase_III_dom3_sf"/>
</dbReference>